<organism evidence="3">
    <name type="scientific">Soboliphyme baturini</name>
    <dbReference type="NCBI Taxonomy" id="241478"/>
    <lineage>
        <taxon>Eukaryota</taxon>
        <taxon>Metazoa</taxon>
        <taxon>Ecdysozoa</taxon>
        <taxon>Nematoda</taxon>
        <taxon>Enoplea</taxon>
        <taxon>Dorylaimia</taxon>
        <taxon>Dioctophymatida</taxon>
        <taxon>Dioctophymatoidea</taxon>
        <taxon>Soboliphymatidae</taxon>
        <taxon>Soboliphyme</taxon>
    </lineage>
</organism>
<dbReference type="WBParaSite" id="SBAD_0000116301-mRNA-1">
    <property type="protein sequence ID" value="SBAD_0000116301-mRNA-1"/>
    <property type="gene ID" value="SBAD_0000116301"/>
</dbReference>
<proteinExistence type="predicted"/>
<dbReference type="EMBL" id="UZAM01006718">
    <property type="protein sequence ID" value="VDO93294.1"/>
    <property type="molecule type" value="Genomic_DNA"/>
</dbReference>
<reference evidence="1 2" key="2">
    <citation type="submission" date="2018-11" db="EMBL/GenBank/DDBJ databases">
        <authorList>
            <consortium name="Pathogen Informatics"/>
        </authorList>
    </citation>
    <scope>NUCLEOTIDE SEQUENCE [LARGE SCALE GENOMIC DNA]</scope>
</reference>
<gene>
    <name evidence="1" type="ORF">SBAD_LOCUS1126</name>
</gene>
<dbReference type="Proteomes" id="UP000270296">
    <property type="component" value="Unassembled WGS sequence"/>
</dbReference>
<dbReference type="AlphaFoldDB" id="A0A183IBY2"/>
<accession>A0A183IBY2</accession>
<evidence type="ECO:0000313" key="1">
    <source>
        <dbReference type="EMBL" id="VDO93294.1"/>
    </source>
</evidence>
<evidence type="ECO:0000313" key="2">
    <source>
        <dbReference type="Proteomes" id="UP000270296"/>
    </source>
</evidence>
<evidence type="ECO:0000313" key="3">
    <source>
        <dbReference type="WBParaSite" id="SBAD_0000116301-mRNA-1"/>
    </source>
</evidence>
<name>A0A183IBY2_9BILA</name>
<sequence length="157" mass="17285">MPTNLTAVCTRGSLIRSSGSQEVSASPAIVFTAKQYLVFYEIYVNVVKRGFESGRLKLTHSQLAAFHIWVICLSRDLVPPLSRSPSLFLPIVGACLQSWRQYVAVFSSQQLFFGAARAVSVLKFEEAQASMTHLSAGRSKLFIDGHLMSTLMVVSLL</sequence>
<protein>
    <submittedName>
        <fullName evidence="1 3">Uncharacterized protein</fullName>
    </submittedName>
</protein>
<reference evidence="3" key="1">
    <citation type="submission" date="2016-06" db="UniProtKB">
        <authorList>
            <consortium name="WormBaseParasite"/>
        </authorList>
    </citation>
    <scope>IDENTIFICATION</scope>
</reference>
<keyword evidence="2" id="KW-1185">Reference proteome</keyword>